<evidence type="ECO:0000313" key="1">
    <source>
        <dbReference type="EMBL" id="GFX86372.1"/>
    </source>
</evidence>
<dbReference type="EMBL" id="BMAU01021007">
    <property type="protein sequence ID" value="GFX86372.1"/>
    <property type="molecule type" value="Genomic_DNA"/>
</dbReference>
<proteinExistence type="predicted"/>
<sequence>MSTFKKTRQVGNPDFPCIVHAELESPFRAMLVVAWSTIQVIARFGSFPSQFCGRTPLEWSEASHFSSPSINLTRGLGLDSYLAPLCHESPIHLQISMPCSGNRTQALRYSRQCR</sequence>
<keyword evidence="2" id="KW-1185">Reference proteome</keyword>
<gene>
    <name evidence="1" type="ORF">TNCV_2562611</name>
</gene>
<reference evidence="1" key="1">
    <citation type="submission" date="2020-08" db="EMBL/GenBank/DDBJ databases">
        <title>Multicomponent nature underlies the extraordinary mechanical properties of spider dragline silk.</title>
        <authorList>
            <person name="Kono N."/>
            <person name="Nakamura H."/>
            <person name="Mori M."/>
            <person name="Yoshida Y."/>
            <person name="Ohtoshi R."/>
            <person name="Malay A.D."/>
            <person name="Moran D.A.P."/>
            <person name="Tomita M."/>
            <person name="Numata K."/>
            <person name="Arakawa K."/>
        </authorList>
    </citation>
    <scope>NUCLEOTIDE SEQUENCE</scope>
</reference>
<protein>
    <submittedName>
        <fullName evidence="1">Uncharacterized protein</fullName>
    </submittedName>
</protein>
<name>A0A8X6UW67_TRICX</name>
<dbReference type="Proteomes" id="UP000887159">
    <property type="component" value="Unassembled WGS sequence"/>
</dbReference>
<evidence type="ECO:0000313" key="2">
    <source>
        <dbReference type="Proteomes" id="UP000887159"/>
    </source>
</evidence>
<accession>A0A8X6UW67</accession>
<dbReference type="AlphaFoldDB" id="A0A8X6UW67"/>
<comment type="caution">
    <text evidence="1">The sequence shown here is derived from an EMBL/GenBank/DDBJ whole genome shotgun (WGS) entry which is preliminary data.</text>
</comment>
<organism evidence="1 2">
    <name type="scientific">Trichonephila clavipes</name>
    <name type="common">Golden silk orbweaver</name>
    <name type="synonym">Nephila clavipes</name>
    <dbReference type="NCBI Taxonomy" id="2585209"/>
    <lineage>
        <taxon>Eukaryota</taxon>
        <taxon>Metazoa</taxon>
        <taxon>Ecdysozoa</taxon>
        <taxon>Arthropoda</taxon>
        <taxon>Chelicerata</taxon>
        <taxon>Arachnida</taxon>
        <taxon>Araneae</taxon>
        <taxon>Araneomorphae</taxon>
        <taxon>Entelegynae</taxon>
        <taxon>Araneoidea</taxon>
        <taxon>Nephilidae</taxon>
        <taxon>Trichonephila</taxon>
    </lineage>
</organism>